<keyword evidence="6 11" id="KW-0547">Nucleotide-binding</keyword>
<evidence type="ECO:0000256" key="10">
    <source>
        <dbReference type="ARBA" id="ARBA00048679"/>
    </source>
</evidence>
<dbReference type="Gene3D" id="1.10.510.10">
    <property type="entry name" value="Transferase(Phosphotransferase) domain 1"/>
    <property type="match status" value="1"/>
</dbReference>
<dbReference type="EC" id="2.7.11.1" evidence="2"/>
<evidence type="ECO:0000256" key="3">
    <source>
        <dbReference type="ARBA" id="ARBA00022527"/>
    </source>
</evidence>
<evidence type="ECO:0000313" key="15">
    <source>
        <dbReference type="Proteomes" id="UP001642482"/>
    </source>
</evidence>
<feature type="region of interest" description="Disordered" evidence="12">
    <location>
        <begin position="900"/>
        <end position="920"/>
    </location>
</feature>
<evidence type="ECO:0000256" key="8">
    <source>
        <dbReference type="ARBA" id="ARBA00022840"/>
    </source>
</evidence>
<keyword evidence="7 14" id="KW-0418">Kinase</keyword>
<proteinExistence type="inferred from homology"/>
<dbReference type="Gene3D" id="3.30.310.220">
    <property type="entry name" value="Fungal kinase associated-1 domain"/>
    <property type="match status" value="1"/>
</dbReference>
<evidence type="ECO:0000256" key="1">
    <source>
        <dbReference type="ARBA" id="ARBA00010791"/>
    </source>
</evidence>
<feature type="region of interest" description="Disordered" evidence="12">
    <location>
        <begin position="945"/>
        <end position="1096"/>
    </location>
</feature>
<keyword evidence="4" id="KW-0597">Phosphoprotein</keyword>
<feature type="compositionally biased region" description="Basic and acidic residues" evidence="12">
    <location>
        <begin position="999"/>
        <end position="1018"/>
    </location>
</feature>
<dbReference type="Pfam" id="PF00069">
    <property type="entry name" value="Pkinase"/>
    <property type="match status" value="1"/>
</dbReference>
<feature type="compositionally biased region" description="Polar residues" evidence="12">
    <location>
        <begin position="717"/>
        <end position="726"/>
    </location>
</feature>
<evidence type="ECO:0000256" key="9">
    <source>
        <dbReference type="ARBA" id="ARBA00047899"/>
    </source>
</evidence>
<organism evidence="14 15">
    <name type="scientific">Sporothrix eucalyptigena</name>
    <dbReference type="NCBI Taxonomy" id="1812306"/>
    <lineage>
        <taxon>Eukaryota</taxon>
        <taxon>Fungi</taxon>
        <taxon>Dikarya</taxon>
        <taxon>Ascomycota</taxon>
        <taxon>Pezizomycotina</taxon>
        <taxon>Sordariomycetes</taxon>
        <taxon>Sordariomycetidae</taxon>
        <taxon>Ophiostomatales</taxon>
        <taxon>Ophiostomataceae</taxon>
        <taxon>Sporothrix</taxon>
    </lineage>
</organism>
<dbReference type="PANTHER" id="PTHR24346:SF110">
    <property type="entry name" value="NON-SPECIFIC SERINE_THREONINE PROTEIN KINASE"/>
    <property type="match status" value="1"/>
</dbReference>
<feature type="region of interest" description="Disordered" evidence="12">
    <location>
        <begin position="1112"/>
        <end position="1182"/>
    </location>
</feature>
<feature type="region of interest" description="Disordered" evidence="12">
    <location>
        <begin position="658"/>
        <end position="726"/>
    </location>
</feature>
<feature type="compositionally biased region" description="Basic and acidic residues" evidence="12">
    <location>
        <begin position="1163"/>
        <end position="1182"/>
    </location>
</feature>
<keyword evidence="3" id="KW-0723">Serine/threonine-protein kinase</keyword>
<feature type="compositionally biased region" description="Polar residues" evidence="12">
    <location>
        <begin position="980"/>
        <end position="998"/>
    </location>
</feature>
<keyword evidence="5 14" id="KW-0808">Transferase</keyword>
<evidence type="ECO:0000256" key="11">
    <source>
        <dbReference type="PROSITE-ProRule" id="PRU10141"/>
    </source>
</evidence>
<evidence type="ECO:0000256" key="2">
    <source>
        <dbReference type="ARBA" id="ARBA00012513"/>
    </source>
</evidence>
<dbReference type="SMART" id="SM00220">
    <property type="entry name" value="S_TKc"/>
    <property type="match status" value="1"/>
</dbReference>
<feature type="compositionally biased region" description="Polar residues" evidence="12">
    <location>
        <begin position="21"/>
        <end position="39"/>
    </location>
</feature>
<dbReference type="PROSITE" id="PS00107">
    <property type="entry name" value="PROTEIN_KINASE_ATP"/>
    <property type="match status" value="1"/>
</dbReference>
<dbReference type="GO" id="GO:0004674">
    <property type="term" value="F:protein serine/threonine kinase activity"/>
    <property type="evidence" value="ECO:0007669"/>
    <property type="project" value="UniProtKB-EC"/>
</dbReference>
<dbReference type="Pfam" id="PF16797">
    <property type="entry name" value="Fungal_KA1"/>
    <property type="match status" value="1"/>
</dbReference>
<accession>A0ABP0CTA8</accession>
<dbReference type="PANTHER" id="PTHR24346">
    <property type="entry name" value="MAP/MICROTUBULE AFFINITY-REGULATING KINASE"/>
    <property type="match status" value="1"/>
</dbReference>
<feature type="region of interest" description="Disordered" evidence="12">
    <location>
        <begin position="757"/>
        <end position="810"/>
    </location>
</feature>
<comment type="catalytic activity">
    <reaction evidence="10">
        <text>L-seryl-[protein] + ATP = O-phospho-L-seryl-[protein] + ADP + H(+)</text>
        <dbReference type="Rhea" id="RHEA:17989"/>
        <dbReference type="Rhea" id="RHEA-COMP:9863"/>
        <dbReference type="Rhea" id="RHEA-COMP:11604"/>
        <dbReference type="ChEBI" id="CHEBI:15378"/>
        <dbReference type="ChEBI" id="CHEBI:29999"/>
        <dbReference type="ChEBI" id="CHEBI:30616"/>
        <dbReference type="ChEBI" id="CHEBI:83421"/>
        <dbReference type="ChEBI" id="CHEBI:456216"/>
        <dbReference type="EC" id="2.7.11.1"/>
    </reaction>
</comment>
<evidence type="ECO:0000256" key="5">
    <source>
        <dbReference type="ARBA" id="ARBA00022679"/>
    </source>
</evidence>
<dbReference type="PROSITE" id="PS00108">
    <property type="entry name" value="PROTEIN_KINASE_ST"/>
    <property type="match status" value="1"/>
</dbReference>
<evidence type="ECO:0000256" key="12">
    <source>
        <dbReference type="SAM" id="MobiDB-lite"/>
    </source>
</evidence>
<feature type="compositionally biased region" description="Polar residues" evidence="12">
    <location>
        <begin position="1073"/>
        <end position="1085"/>
    </location>
</feature>
<dbReference type="InterPro" id="IPR011009">
    <property type="entry name" value="Kinase-like_dom_sf"/>
</dbReference>
<evidence type="ECO:0000256" key="6">
    <source>
        <dbReference type="ARBA" id="ARBA00022741"/>
    </source>
</evidence>
<evidence type="ECO:0000256" key="7">
    <source>
        <dbReference type="ARBA" id="ARBA00022777"/>
    </source>
</evidence>
<feature type="compositionally biased region" description="Polar residues" evidence="12">
    <location>
        <begin position="772"/>
        <end position="793"/>
    </location>
</feature>
<keyword evidence="8 11" id="KW-0067">ATP-binding</keyword>
<dbReference type="Proteomes" id="UP001642482">
    <property type="component" value="Unassembled WGS sequence"/>
</dbReference>
<dbReference type="InterPro" id="IPR008271">
    <property type="entry name" value="Ser/Thr_kinase_AS"/>
</dbReference>
<keyword evidence="15" id="KW-1185">Reference proteome</keyword>
<evidence type="ECO:0000259" key="13">
    <source>
        <dbReference type="PROSITE" id="PS50011"/>
    </source>
</evidence>
<feature type="compositionally biased region" description="Low complexity" evidence="12">
    <location>
        <begin position="1019"/>
        <end position="1029"/>
    </location>
</feature>
<comment type="similarity">
    <text evidence="1">Belongs to the protein kinase superfamily. CAMK Ser/Thr protein kinase family. NIM1 subfamily.</text>
</comment>
<comment type="catalytic activity">
    <reaction evidence="9">
        <text>L-threonyl-[protein] + ATP = O-phospho-L-threonyl-[protein] + ADP + H(+)</text>
        <dbReference type="Rhea" id="RHEA:46608"/>
        <dbReference type="Rhea" id="RHEA-COMP:11060"/>
        <dbReference type="Rhea" id="RHEA-COMP:11605"/>
        <dbReference type="ChEBI" id="CHEBI:15378"/>
        <dbReference type="ChEBI" id="CHEBI:30013"/>
        <dbReference type="ChEBI" id="CHEBI:30616"/>
        <dbReference type="ChEBI" id="CHEBI:61977"/>
        <dbReference type="ChEBI" id="CHEBI:456216"/>
        <dbReference type="EC" id="2.7.11.1"/>
    </reaction>
</comment>
<feature type="binding site" evidence="11">
    <location>
        <position position="201"/>
    </location>
    <ligand>
        <name>ATP</name>
        <dbReference type="ChEBI" id="CHEBI:30616"/>
    </ligand>
</feature>
<evidence type="ECO:0000313" key="14">
    <source>
        <dbReference type="EMBL" id="CAK7235372.1"/>
    </source>
</evidence>
<feature type="domain" description="Protein kinase" evidence="13">
    <location>
        <begin position="167"/>
        <end position="443"/>
    </location>
</feature>
<feature type="compositionally biased region" description="Low complexity" evidence="12">
    <location>
        <begin position="1139"/>
        <end position="1162"/>
    </location>
</feature>
<dbReference type="InterPro" id="IPR031850">
    <property type="entry name" value="Fungal_KA1_dom"/>
</dbReference>
<feature type="region of interest" description="Disordered" evidence="12">
    <location>
        <begin position="89"/>
        <end position="173"/>
    </location>
</feature>
<feature type="region of interest" description="Disordered" evidence="12">
    <location>
        <begin position="1"/>
        <end position="39"/>
    </location>
</feature>
<reference evidence="14 15" key="1">
    <citation type="submission" date="2024-01" db="EMBL/GenBank/DDBJ databases">
        <authorList>
            <person name="Allen C."/>
            <person name="Tagirdzhanova G."/>
        </authorList>
    </citation>
    <scope>NUCLEOTIDE SEQUENCE [LARGE SCALE GENOMIC DNA]</scope>
</reference>
<feature type="compositionally biased region" description="Low complexity" evidence="12">
    <location>
        <begin position="659"/>
        <end position="678"/>
    </location>
</feature>
<protein>
    <recommendedName>
        <fullName evidence="2">non-specific serine/threonine protein kinase</fullName>
        <ecNumber evidence="2">2.7.11.1</ecNumber>
    </recommendedName>
</protein>
<feature type="compositionally biased region" description="Low complexity" evidence="12">
    <location>
        <begin position="89"/>
        <end position="102"/>
    </location>
</feature>
<feature type="compositionally biased region" description="Basic and acidic residues" evidence="12">
    <location>
        <begin position="138"/>
        <end position="147"/>
    </location>
</feature>
<comment type="caution">
    <text evidence="14">The sequence shown here is derived from an EMBL/GenBank/DDBJ whole genome shotgun (WGS) entry which is preliminary data.</text>
</comment>
<dbReference type="InterPro" id="IPR017441">
    <property type="entry name" value="Protein_kinase_ATP_BS"/>
</dbReference>
<dbReference type="SUPFAM" id="SSF56112">
    <property type="entry name" value="Protein kinase-like (PK-like)"/>
    <property type="match status" value="1"/>
</dbReference>
<feature type="compositionally biased region" description="Polar residues" evidence="12">
    <location>
        <begin position="1"/>
        <end position="10"/>
    </location>
</feature>
<dbReference type="InterPro" id="IPR000719">
    <property type="entry name" value="Prot_kinase_dom"/>
</dbReference>
<sequence>MASYASSGRTGTRVPFGDATSRANTPNAPQVPGTQTTKHNAGAYIENSDSMYAIKNSASLSAMEPSPAMVGHPHQQHSHHDRYYQEYQQAYQQQAAQQQADQQRQRRPQTQPADHAMIDAPPMDHADASKRNSAASRDSQHTADSKRGSQYSSCDGFPNKKSHIGPWQLGKTLGKGSSARVRAARHCSTHQPVAVKIIAKKTARMTQSGSIAQLDQFDSNLPENVNGVRRMPLAIEREVAILKLIEHPNIVKLYDIWENRNEIYLILEYVENGDLFTYVSQNGALTEEASIFVFRQMMSAVQYCHAYNICHRDLKPENILLKADGQIKIADFGMAALHQGPRSHLQTSCGSPHYAAPELLKARPYRGDKADIWSMGVILFVMLAGRLPFDEDDMGLMLAKAKKGIYTMPGGFSADAKDLVHRILQTEPDVRISMNRMWQHPLIWKYGYLDDLGANGTDGQGQGGRGTQVTPLDLANIDTQIFRQLRSMWHTLREDDLAAKLVSNEPNDQKLFYWLLHGYRERQQEDYNPTLTHSVSDYHHVNKPYTKKVSTRKFSQTNAAGHKRSVSRFTVISNVAETEVGTENGTVKSYDPYKSTIVMEPSDTRASHAKIVVHRNNPNVEAEVRSMVQAEAMKAKANTTGTKKKVYVQQRRGSAAYLRASRGSMSSIRSTRSMRSMSGKQGIRPTSRHKRGVDFSKARKPSAYEAEPDSEPLMSGANGTLPSRDTTPVWNEDLTDFSCKIAKDLDDAFMSSLLAVDSSEPEQGRDSPFSLRLSSPELTVTPASTVSSSQSRKYQPWHTRPLPPSPPKSDSMQLEILQAKAERAQARPKTATRKKVVHAEATAIGIATSSNGKLHPRIVDVQPQTQGTDDRRVVSAPVYSQSGKGNVMQLPSIYETRQENWPLTDKDKPRAVSAPSKGQVPYRAQDIEELANLTQAENTIRLVVSPTTTRGKVPIPTTRPTSLPKKISRPEATKSRPVSDPQQKSYQRSTETLVQELSYDQRQKRPPTRREEKQRSEIITETIPEETNTSNQGSMSGGSERSSVLPTRRSWFKRQSKVELRNSAAPSIERPASQVSRHTEASATTPPIGPPPQALSKKKSFIFPFWKTSSKSDTKLDVAEENGQFEPQSSLDRPRQSRKNSSNSRTSRSSAHGSNRSKTSNKSRSDHTSWNDHDEDSNARKIDPQQNWLSRLFRVKPATRHLCLGMSQRRARQEVAILLRDWRRYGMRDIEVDKERNIVFAKVGSDNYLGIREVSFACEIITVIEHGKRNHLCILRLTQEKGSANSFHKVADTIKGVMRERHLLVPDKRKAKMMVKTLNS</sequence>
<name>A0ABP0CTA8_9PEZI</name>
<gene>
    <name evidence="14" type="primary">GIN4</name>
    <name evidence="14" type="ORF">SEUCBS140593_009261</name>
</gene>
<dbReference type="EMBL" id="CAWUHD010000147">
    <property type="protein sequence ID" value="CAK7235372.1"/>
    <property type="molecule type" value="Genomic_DNA"/>
</dbReference>
<dbReference type="PROSITE" id="PS50011">
    <property type="entry name" value="PROTEIN_KINASE_DOM"/>
    <property type="match status" value="1"/>
</dbReference>
<dbReference type="InterPro" id="IPR043024">
    <property type="entry name" value="KA1_sf_fungal"/>
</dbReference>
<feature type="compositionally biased region" description="Polar residues" evidence="12">
    <location>
        <begin position="1030"/>
        <end position="1045"/>
    </location>
</feature>
<evidence type="ECO:0000256" key="4">
    <source>
        <dbReference type="ARBA" id="ARBA00022553"/>
    </source>
</evidence>